<proteinExistence type="predicted"/>
<dbReference type="EMBL" id="BMAV01016491">
    <property type="protein sequence ID" value="GFY67293.1"/>
    <property type="molecule type" value="Genomic_DNA"/>
</dbReference>
<feature type="chain" id="PRO_5036479916" evidence="2">
    <location>
        <begin position="24"/>
        <end position="561"/>
    </location>
</feature>
<keyword evidence="2" id="KW-0732">Signal</keyword>
<name>A0A8X7CFJ6_9ARAC</name>
<feature type="compositionally biased region" description="Low complexity" evidence="1">
    <location>
        <begin position="209"/>
        <end position="218"/>
    </location>
</feature>
<feature type="non-terminal residue" evidence="3">
    <location>
        <position position="1"/>
    </location>
</feature>
<feature type="signal peptide" evidence="2">
    <location>
        <begin position="1"/>
        <end position="23"/>
    </location>
</feature>
<evidence type="ECO:0000313" key="4">
    <source>
        <dbReference type="Proteomes" id="UP000886998"/>
    </source>
</evidence>
<keyword evidence="4" id="KW-1185">Reference proteome</keyword>
<feature type="region of interest" description="Disordered" evidence="1">
    <location>
        <begin position="423"/>
        <end position="498"/>
    </location>
</feature>
<feature type="compositionally biased region" description="Polar residues" evidence="1">
    <location>
        <begin position="53"/>
        <end position="72"/>
    </location>
</feature>
<feature type="region of interest" description="Disordered" evidence="1">
    <location>
        <begin position="202"/>
        <end position="232"/>
    </location>
</feature>
<dbReference type="Proteomes" id="UP000886998">
    <property type="component" value="Unassembled WGS sequence"/>
</dbReference>
<feature type="compositionally biased region" description="Basic and acidic residues" evidence="1">
    <location>
        <begin position="464"/>
        <end position="480"/>
    </location>
</feature>
<protein>
    <submittedName>
        <fullName evidence="3">Uncharacterized protein</fullName>
    </submittedName>
</protein>
<sequence length="561" mass="60025">MSLPARYLCKLLVLLYLSTCIAASTKSGKNETTTTTTTTAKPEVALPEAESSLVETSVNLEGQETRSRSATHGYSGGGGGKGYLKQESVYNSHPHEEQSYEYGKRIAGHYKGNAYPVQQEEIDHYPQAEYIKSQEPYEQHQVIDSYGHSNAKGGYQEHQGDSYGHDEYGKDTSSYGNHQSGGLEKAPYVPYSYEVPKTQQYATDDHLDGYSGKSSYSSEKSKGYEGKGHDGGSYVQGGSKSYSSPIVHASQHDSYGSGGDDYASVGKVSHFPVFPKEAGYITGSAKEPEYLHESPKQLGYQQEAGYHSISGKGSDISGLPHTDSKKEKVAVFIKQIGHSKGGSHYGSSKTGERHGYLLLPVIPGKPDDKIKIETTGAYDGNAYKGIAQEGYSSGYEQKPIHDSKGKSSYTSFFKTGASALGEDHKSDISSYGGDYKSNDQSYEGDYKLSGPSYGDDYKSSGPVHGEDYKSSGPVHVEDYKSSGPAYGGEHKSSGIAYGGDYKSSGPAYGGEYKSSDIAYGGDYKSGGQAYGGEHKSSGIAYGGEHKSSGIAYGGDYKSGGP</sequence>
<evidence type="ECO:0000313" key="3">
    <source>
        <dbReference type="EMBL" id="GFY67293.1"/>
    </source>
</evidence>
<evidence type="ECO:0000256" key="1">
    <source>
        <dbReference type="SAM" id="MobiDB-lite"/>
    </source>
</evidence>
<reference evidence="3" key="1">
    <citation type="submission" date="2020-08" db="EMBL/GenBank/DDBJ databases">
        <title>Multicomponent nature underlies the extraordinary mechanical properties of spider dragline silk.</title>
        <authorList>
            <person name="Kono N."/>
            <person name="Nakamura H."/>
            <person name="Mori M."/>
            <person name="Yoshida Y."/>
            <person name="Ohtoshi R."/>
            <person name="Malay A.D."/>
            <person name="Moran D.A.P."/>
            <person name="Tomita M."/>
            <person name="Numata K."/>
            <person name="Arakawa K."/>
        </authorList>
    </citation>
    <scope>NUCLEOTIDE SEQUENCE</scope>
</reference>
<dbReference type="OrthoDB" id="6432182at2759"/>
<feature type="compositionally biased region" description="Basic and acidic residues" evidence="1">
    <location>
        <begin position="219"/>
        <end position="230"/>
    </location>
</feature>
<organism evidence="3 4">
    <name type="scientific">Trichonephila inaurata madagascariensis</name>
    <dbReference type="NCBI Taxonomy" id="2747483"/>
    <lineage>
        <taxon>Eukaryota</taxon>
        <taxon>Metazoa</taxon>
        <taxon>Ecdysozoa</taxon>
        <taxon>Arthropoda</taxon>
        <taxon>Chelicerata</taxon>
        <taxon>Arachnida</taxon>
        <taxon>Araneae</taxon>
        <taxon>Araneomorphae</taxon>
        <taxon>Entelegynae</taxon>
        <taxon>Araneoidea</taxon>
        <taxon>Nephilidae</taxon>
        <taxon>Trichonephila</taxon>
        <taxon>Trichonephila inaurata</taxon>
    </lineage>
</organism>
<accession>A0A8X7CFJ6</accession>
<comment type="caution">
    <text evidence="3">The sequence shown here is derived from an EMBL/GenBank/DDBJ whole genome shotgun (WGS) entry which is preliminary data.</text>
</comment>
<evidence type="ECO:0000256" key="2">
    <source>
        <dbReference type="SAM" id="SignalP"/>
    </source>
</evidence>
<feature type="region of interest" description="Disordered" evidence="1">
    <location>
        <begin position="27"/>
        <end position="86"/>
    </location>
</feature>
<gene>
    <name evidence="3" type="primary">AVEN_67880_1</name>
    <name evidence="3" type="ORF">TNIN_30771</name>
</gene>
<dbReference type="AlphaFoldDB" id="A0A8X7CFJ6"/>